<sequence>MNFAILSREAETFNMCLTKLWELDIRLVIDRQYMVNKSVDMIATCRIEWEYFASTPDCWCSPLLLFMYVSREHMKNVKPLSQPPL</sequence>
<evidence type="ECO:0000313" key="2">
    <source>
        <dbReference type="Proteomes" id="UP001202328"/>
    </source>
</evidence>
<keyword evidence="2" id="KW-1185">Reference proteome</keyword>
<proteinExistence type="predicted"/>
<organism evidence="1 2">
    <name type="scientific">Papaver atlanticum</name>
    <dbReference type="NCBI Taxonomy" id="357466"/>
    <lineage>
        <taxon>Eukaryota</taxon>
        <taxon>Viridiplantae</taxon>
        <taxon>Streptophyta</taxon>
        <taxon>Embryophyta</taxon>
        <taxon>Tracheophyta</taxon>
        <taxon>Spermatophyta</taxon>
        <taxon>Magnoliopsida</taxon>
        <taxon>Ranunculales</taxon>
        <taxon>Papaveraceae</taxon>
        <taxon>Papaveroideae</taxon>
        <taxon>Papaver</taxon>
    </lineage>
</organism>
<dbReference type="Proteomes" id="UP001202328">
    <property type="component" value="Unassembled WGS sequence"/>
</dbReference>
<accession>A0AAD4T1R3</accession>
<dbReference type="AlphaFoldDB" id="A0AAD4T1R3"/>
<protein>
    <submittedName>
        <fullName evidence="1">Uncharacterized protein</fullName>
    </submittedName>
</protein>
<gene>
    <name evidence="1" type="ORF">MKW98_027613</name>
</gene>
<evidence type="ECO:0000313" key="1">
    <source>
        <dbReference type="EMBL" id="KAI3935473.1"/>
    </source>
</evidence>
<comment type="caution">
    <text evidence="1">The sequence shown here is derived from an EMBL/GenBank/DDBJ whole genome shotgun (WGS) entry which is preliminary data.</text>
</comment>
<dbReference type="EMBL" id="JAJJMB010006268">
    <property type="protein sequence ID" value="KAI3935473.1"/>
    <property type="molecule type" value="Genomic_DNA"/>
</dbReference>
<reference evidence="1" key="1">
    <citation type="submission" date="2022-04" db="EMBL/GenBank/DDBJ databases">
        <title>A functionally conserved STORR gene fusion in Papaver species that diverged 16.8 million years ago.</title>
        <authorList>
            <person name="Catania T."/>
        </authorList>
    </citation>
    <scope>NUCLEOTIDE SEQUENCE</scope>
    <source>
        <strain evidence="1">S-188037</strain>
    </source>
</reference>
<name>A0AAD4T1R3_9MAGN</name>